<organism evidence="2 3">
    <name type="scientific">Colletotrichum orchidophilum</name>
    <dbReference type="NCBI Taxonomy" id="1209926"/>
    <lineage>
        <taxon>Eukaryota</taxon>
        <taxon>Fungi</taxon>
        <taxon>Dikarya</taxon>
        <taxon>Ascomycota</taxon>
        <taxon>Pezizomycotina</taxon>
        <taxon>Sordariomycetes</taxon>
        <taxon>Hypocreomycetidae</taxon>
        <taxon>Glomerellales</taxon>
        <taxon>Glomerellaceae</taxon>
        <taxon>Colletotrichum</taxon>
    </lineage>
</organism>
<reference evidence="2 3" key="1">
    <citation type="submission" date="2016-09" db="EMBL/GenBank/DDBJ databases">
        <authorList>
            <person name="Capua I."/>
            <person name="De Benedictis P."/>
            <person name="Joannis T."/>
            <person name="Lombin L.H."/>
            <person name="Cattoli G."/>
        </authorList>
    </citation>
    <scope>NUCLEOTIDE SEQUENCE [LARGE SCALE GENOMIC DNA]</scope>
    <source>
        <strain evidence="2 3">IMI 309357</strain>
    </source>
</reference>
<evidence type="ECO:0000313" key="3">
    <source>
        <dbReference type="Proteomes" id="UP000176998"/>
    </source>
</evidence>
<dbReference type="Proteomes" id="UP000176998">
    <property type="component" value="Unassembled WGS sequence"/>
</dbReference>
<keyword evidence="3" id="KW-1185">Reference proteome</keyword>
<evidence type="ECO:0000313" key="2">
    <source>
        <dbReference type="EMBL" id="OHE90768.1"/>
    </source>
</evidence>
<dbReference type="EMBL" id="MJBS01000224">
    <property type="protein sequence ID" value="OHE90768.1"/>
    <property type="molecule type" value="Genomic_DNA"/>
</dbReference>
<proteinExistence type="predicted"/>
<gene>
    <name evidence="2" type="ORF">CORC01_13940</name>
</gene>
<dbReference type="GeneID" id="34567065"/>
<feature type="compositionally biased region" description="Polar residues" evidence="1">
    <location>
        <begin position="62"/>
        <end position="79"/>
    </location>
</feature>
<sequence>MTSAAELTCPALNTGNRKLTDRKMANADITGAYHALQRPTKVVPLLRKVPRLQHFPSPKSLAASQHSAGIKANQGQIQTSTKTCRTLTQAVQEEPEPTARFFGCPSQTHTFIPRRPAHLGLP</sequence>
<dbReference type="RefSeq" id="XP_022467943.1">
    <property type="nucleotide sequence ID" value="XM_022625555.1"/>
</dbReference>
<evidence type="ECO:0000256" key="1">
    <source>
        <dbReference type="SAM" id="MobiDB-lite"/>
    </source>
</evidence>
<accession>A0A1G4ANJ8</accession>
<protein>
    <submittedName>
        <fullName evidence="2">Uncharacterized protein</fullName>
    </submittedName>
</protein>
<name>A0A1G4ANJ8_9PEZI</name>
<comment type="caution">
    <text evidence="2">The sequence shown here is derived from an EMBL/GenBank/DDBJ whole genome shotgun (WGS) entry which is preliminary data.</text>
</comment>
<dbReference type="AlphaFoldDB" id="A0A1G4ANJ8"/>
<feature type="region of interest" description="Disordered" evidence="1">
    <location>
        <begin position="59"/>
        <end position="79"/>
    </location>
</feature>